<reference evidence="2 3" key="1">
    <citation type="submission" date="2021-06" db="EMBL/GenBank/DDBJ databases">
        <title>Caerostris darwini draft genome.</title>
        <authorList>
            <person name="Kono N."/>
            <person name="Arakawa K."/>
        </authorList>
    </citation>
    <scope>NUCLEOTIDE SEQUENCE [LARGE SCALE GENOMIC DNA]</scope>
</reference>
<sequence>MEETTHRGNNDSPRKSVDSSGESIDHQTKTHQEKALTRKKSSRESIDYHPRNLTVDTKFEPLIAFWLRLVHFFLCVVMENIRPFLRVELKTPQLSHVESKRLTVIWLSCK</sequence>
<proteinExistence type="predicted"/>
<dbReference type="Proteomes" id="UP001054837">
    <property type="component" value="Unassembled WGS sequence"/>
</dbReference>
<dbReference type="AlphaFoldDB" id="A0AAV4SA03"/>
<evidence type="ECO:0000313" key="3">
    <source>
        <dbReference type="Proteomes" id="UP001054837"/>
    </source>
</evidence>
<organism evidence="2 3">
    <name type="scientific">Caerostris darwini</name>
    <dbReference type="NCBI Taxonomy" id="1538125"/>
    <lineage>
        <taxon>Eukaryota</taxon>
        <taxon>Metazoa</taxon>
        <taxon>Ecdysozoa</taxon>
        <taxon>Arthropoda</taxon>
        <taxon>Chelicerata</taxon>
        <taxon>Arachnida</taxon>
        <taxon>Araneae</taxon>
        <taxon>Araneomorphae</taxon>
        <taxon>Entelegynae</taxon>
        <taxon>Araneoidea</taxon>
        <taxon>Araneidae</taxon>
        <taxon>Caerostris</taxon>
    </lineage>
</organism>
<keyword evidence="3" id="KW-1185">Reference proteome</keyword>
<evidence type="ECO:0000313" key="2">
    <source>
        <dbReference type="EMBL" id="GIY31005.1"/>
    </source>
</evidence>
<feature type="region of interest" description="Disordered" evidence="1">
    <location>
        <begin position="1"/>
        <end position="43"/>
    </location>
</feature>
<evidence type="ECO:0000256" key="1">
    <source>
        <dbReference type="SAM" id="MobiDB-lite"/>
    </source>
</evidence>
<name>A0AAV4SA03_9ARAC</name>
<protein>
    <submittedName>
        <fullName evidence="2">Uncharacterized protein</fullName>
    </submittedName>
</protein>
<comment type="caution">
    <text evidence="2">The sequence shown here is derived from an EMBL/GenBank/DDBJ whole genome shotgun (WGS) entry which is preliminary data.</text>
</comment>
<gene>
    <name evidence="2" type="ORF">CDAR_273621</name>
</gene>
<dbReference type="EMBL" id="BPLQ01007587">
    <property type="protein sequence ID" value="GIY31005.1"/>
    <property type="molecule type" value="Genomic_DNA"/>
</dbReference>
<accession>A0AAV4SA03</accession>